<dbReference type="InterPro" id="IPR010914">
    <property type="entry name" value="RsgA_GTPase_dom"/>
</dbReference>
<name>A0ABT8B2Z4_9NEIS</name>
<dbReference type="EMBL" id="JAUFPU010000004">
    <property type="protein sequence ID" value="MDN3576065.1"/>
    <property type="molecule type" value="Genomic_DNA"/>
</dbReference>
<dbReference type="Proteomes" id="UP001180081">
    <property type="component" value="Unassembled WGS sequence"/>
</dbReference>
<evidence type="ECO:0000256" key="1">
    <source>
        <dbReference type="ARBA" id="ARBA00022741"/>
    </source>
</evidence>
<reference evidence="6" key="1">
    <citation type="journal article" date="2014" name="Int. J. Syst. Evol. Microbiol.">
        <title>Complete genome of a new Firmicutes species belonging to the dominant human colonic microbiota ('Ruminococcus bicirculans') reveals two chromosomes and a selective capacity to utilize plant glucans.</title>
        <authorList>
            <consortium name="NISC Comparative Sequencing Program"/>
            <person name="Wegmann U."/>
            <person name="Louis P."/>
            <person name="Goesmann A."/>
            <person name="Henrissat B."/>
            <person name="Duncan S.H."/>
            <person name="Flint H.J."/>
        </authorList>
    </citation>
    <scope>NUCLEOTIDE SEQUENCE</scope>
    <source>
        <strain evidence="6">CECT 7703</strain>
    </source>
</reference>
<keyword evidence="3" id="KW-0690">Ribosome biogenesis</keyword>
<dbReference type="CDD" id="cd01854">
    <property type="entry name" value="YjeQ_EngC"/>
    <property type="match status" value="1"/>
</dbReference>
<feature type="binding site" evidence="3">
    <location>
        <begin position="164"/>
        <end position="172"/>
    </location>
    <ligand>
        <name>GTP</name>
        <dbReference type="ChEBI" id="CHEBI:37565"/>
    </ligand>
</feature>
<feature type="binding site" evidence="3">
    <location>
        <begin position="115"/>
        <end position="118"/>
    </location>
    <ligand>
        <name>GTP</name>
        <dbReference type="ChEBI" id="CHEBI:37565"/>
    </ligand>
</feature>
<protein>
    <recommendedName>
        <fullName evidence="3">Small ribosomal subunit biogenesis GTPase RsgA</fullName>
        <ecNumber evidence="3">3.6.1.-</ecNumber>
    </recommendedName>
</protein>
<comment type="function">
    <text evidence="3">One of several proteins that assist in the late maturation steps of the functional core of the 30S ribosomal subunit. Helps release RbfA from mature subunits. May play a role in the assembly of ribosomal proteins into the subunit. Circularly permuted GTPase that catalyzes slow GTP hydrolysis, GTPase activity is stimulated by the 30S ribosomal subunit.</text>
</comment>
<gene>
    <name evidence="3 6" type="primary">rsgA</name>
    <name evidence="6" type="ORF">QWZ03_04685</name>
</gene>
<keyword evidence="3" id="KW-0479">Metal-binding</keyword>
<comment type="caution">
    <text evidence="6">The sequence shown here is derived from an EMBL/GenBank/DDBJ whole genome shotgun (WGS) entry which is preliminary data.</text>
</comment>
<comment type="similarity">
    <text evidence="3">Belongs to the TRAFAC class YlqF/YawG GTPase family. RsgA subfamily.</text>
</comment>
<keyword evidence="3" id="KW-0963">Cytoplasm</keyword>
<feature type="binding site" evidence="3">
    <location>
        <position position="253"/>
    </location>
    <ligand>
        <name>Zn(2+)</name>
        <dbReference type="ChEBI" id="CHEBI:29105"/>
    </ligand>
</feature>
<keyword evidence="3" id="KW-0378">Hydrolase</keyword>
<comment type="subcellular location">
    <subcellularLocation>
        <location evidence="3">Cytoplasm</location>
    </subcellularLocation>
</comment>
<dbReference type="SUPFAM" id="SSF52540">
    <property type="entry name" value="P-loop containing nucleoside triphosphate hydrolases"/>
    <property type="match status" value="1"/>
</dbReference>
<keyword evidence="2 3" id="KW-0342">GTP-binding</keyword>
<dbReference type="InterPro" id="IPR004881">
    <property type="entry name" value="Ribosome_biogen_GTPase_RsgA"/>
</dbReference>
<feature type="domain" description="CP-type G" evidence="5">
    <location>
        <begin position="70"/>
        <end position="222"/>
    </location>
</feature>
<evidence type="ECO:0000313" key="7">
    <source>
        <dbReference type="Proteomes" id="UP001180081"/>
    </source>
</evidence>
<dbReference type="PANTHER" id="PTHR32120">
    <property type="entry name" value="SMALL RIBOSOMAL SUBUNIT BIOGENESIS GTPASE RSGA"/>
    <property type="match status" value="1"/>
</dbReference>
<keyword evidence="7" id="KW-1185">Reference proteome</keyword>
<dbReference type="NCBIfam" id="TIGR00157">
    <property type="entry name" value="ribosome small subunit-dependent GTPase A"/>
    <property type="match status" value="1"/>
</dbReference>
<dbReference type="RefSeq" id="WP_290331684.1">
    <property type="nucleotide sequence ID" value="NZ_JAUFPU010000004.1"/>
</dbReference>
<keyword evidence="3" id="KW-0862">Zinc</keyword>
<comment type="cofactor">
    <cofactor evidence="3">
        <name>Zn(2+)</name>
        <dbReference type="ChEBI" id="CHEBI:29105"/>
    </cofactor>
    <text evidence="3">Binds 1 zinc ion per subunit.</text>
</comment>
<dbReference type="Gene3D" id="3.40.50.300">
    <property type="entry name" value="P-loop containing nucleotide triphosphate hydrolases"/>
    <property type="match status" value="1"/>
</dbReference>
<organism evidence="6 7">
    <name type="scientific">Chitinimonas viridis</name>
    <dbReference type="NCBI Taxonomy" id="664880"/>
    <lineage>
        <taxon>Bacteria</taxon>
        <taxon>Pseudomonadati</taxon>
        <taxon>Pseudomonadota</taxon>
        <taxon>Betaproteobacteria</taxon>
        <taxon>Neisseriales</taxon>
        <taxon>Chitinibacteraceae</taxon>
        <taxon>Chitinimonas</taxon>
    </lineage>
</organism>
<reference evidence="6" key="2">
    <citation type="submission" date="2023-06" db="EMBL/GenBank/DDBJ databases">
        <authorList>
            <person name="Lucena T."/>
            <person name="Sun Q."/>
        </authorList>
    </citation>
    <scope>NUCLEOTIDE SEQUENCE</scope>
    <source>
        <strain evidence="6">CECT 7703</strain>
    </source>
</reference>
<comment type="subunit">
    <text evidence="3">Monomer. Associates with 30S ribosomal subunit, binds 16S rRNA.</text>
</comment>
<keyword evidence="3" id="KW-0699">rRNA-binding</keyword>
<dbReference type="InterPro" id="IPR027417">
    <property type="entry name" value="P-loop_NTPase"/>
</dbReference>
<dbReference type="PROSITE" id="PS51721">
    <property type="entry name" value="G_CP"/>
    <property type="match status" value="1"/>
</dbReference>
<evidence type="ECO:0000256" key="2">
    <source>
        <dbReference type="ARBA" id="ARBA00023134"/>
    </source>
</evidence>
<dbReference type="EC" id="3.6.1.-" evidence="3"/>
<feature type="binding site" evidence="3">
    <location>
        <position position="246"/>
    </location>
    <ligand>
        <name>Zn(2+)</name>
        <dbReference type="ChEBI" id="CHEBI:29105"/>
    </ligand>
</feature>
<accession>A0ABT8B2Z4</accession>
<dbReference type="InterPro" id="IPR030378">
    <property type="entry name" value="G_CP_dom"/>
</dbReference>
<dbReference type="Pfam" id="PF03193">
    <property type="entry name" value="RsgA_GTPase"/>
    <property type="match status" value="1"/>
</dbReference>
<keyword evidence="1 3" id="KW-0547">Nucleotide-binding</keyword>
<evidence type="ECO:0000313" key="6">
    <source>
        <dbReference type="EMBL" id="MDN3576065.1"/>
    </source>
</evidence>
<evidence type="ECO:0000259" key="4">
    <source>
        <dbReference type="PROSITE" id="PS50936"/>
    </source>
</evidence>
<sequence>MSTVARIVQSHGKAFIVDLAGRRYVATARRKKTDYAVGDLVEIVVLNEEQAVIERAQPRTSLLYRSDEWREKLIAANVTQIAIVLAAVPSFYEELLSRCLVAAEDADIRALIVLNKADLPETAAARDVLAPYAALGYPMLELSAKTDITPLWPWLEGQITVFVGQSGMGKTTLVNGLLPEANARTNEISTALDSGKHTTTHATLYRLPNGGELIDSPGLQEFGMRHLRGDRLISLFPEMRQYAGQCRFQNCRHDREPSCALISAAERGDILPQRLQLLRKLRSECPN</sequence>
<feature type="domain" description="EngC GTPase" evidence="4">
    <location>
        <begin position="76"/>
        <end position="220"/>
    </location>
</feature>
<dbReference type="PANTHER" id="PTHR32120:SF11">
    <property type="entry name" value="SMALL RIBOSOMAL SUBUNIT BIOGENESIS GTPASE RSGA 1, MITOCHONDRIAL-RELATED"/>
    <property type="match status" value="1"/>
</dbReference>
<evidence type="ECO:0000259" key="5">
    <source>
        <dbReference type="PROSITE" id="PS51721"/>
    </source>
</evidence>
<dbReference type="PROSITE" id="PS50936">
    <property type="entry name" value="ENGC_GTPASE"/>
    <property type="match status" value="1"/>
</dbReference>
<proteinExistence type="inferred from homology"/>
<evidence type="ECO:0000256" key="3">
    <source>
        <dbReference type="HAMAP-Rule" id="MF_01820"/>
    </source>
</evidence>
<keyword evidence="3" id="KW-0694">RNA-binding</keyword>
<dbReference type="HAMAP" id="MF_01820">
    <property type="entry name" value="GTPase_RsgA"/>
    <property type="match status" value="1"/>
</dbReference>
<dbReference type="Gene3D" id="1.10.40.50">
    <property type="entry name" value="Probable gtpase engc, domain 3"/>
    <property type="match status" value="1"/>
</dbReference>
<feature type="binding site" evidence="3">
    <location>
        <position position="251"/>
    </location>
    <ligand>
        <name>Zn(2+)</name>
        <dbReference type="ChEBI" id="CHEBI:29105"/>
    </ligand>
</feature>
<feature type="binding site" evidence="3">
    <location>
        <position position="259"/>
    </location>
    <ligand>
        <name>Zn(2+)</name>
        <dbReference type="ChEBI" id="CHEBI:29105"/>
    </ligand>
</feature>